<accession>A0A518FVX8</accession>
<organism evidence="1 2">
    <name type="scientific">Gimesia panareensis</name>
    <dbReference type="NCBI Taxonomy" id="2527978"/>
    <lineage>
        <taxon>Bacteria</taxon>
        <taxon>Pseudomonadati</taxon>
        <taxon>Planctomycetota</taxon>
        <taxon>Planctomycetia</taxon>
        <taxon>Planctomycetales</taxon>
        <taxon>Planctomycetaceae</taxon>
        <taxon>Gimesia</taxon>
    </lineage>
</organism>
<reference evidence="1 2" key="1">
    <citation type="submission" date="2019-02" db="EMBL/GenBank/DDBJ databases">
        <title>Deep-cultivation of Planctomycetes and their phenomic and genomic characterization uncovers novel biology.</title>
        <authorList>
            <person name="Wiegand S."/>
            <person name="Jogler M."/>
            <person name="Boedeker C."/>
            <person name="Pinto D."/>
            <person name="Vollmers J."/>
            <person name="Rivas-Marin E."/>
            <person name="Kohn T."/>
            <person name="Peeters S.H."/>
            <person name="Heuer A."/>
            <person name="Rast P."/>
            <person name="Oberbeckmann S."/>
            <person name="Bunk B."/>
            <person name="Jeske O."/>
            <person name="Meyerdierks A."/>
            <person name="Storesund J.E."/>
            <person name="Kallscheuer N."/>
            <person name="Luecker S."/>
            <person name="Lage O.M."/>
            <person name="Pohl T."/>
            <person name="Merkel B.J."/>
            <person name="Hornburger P."/>
            <person name="Mueller R.-W."/>
            <person name="Bruemmer F."/>
            <person name="Labrenz M."/>
            <person name="Spormann A.M."/>
            <person name="Op den Camp H."/>
            <person name="Overmann J."/>
            <person name="Amann R."/>
            <person name="Jetten M.S.M."/>
            <person name="Mascher T."/>
            <person name="Medema M.H."/>
            <person name="Devos D.P."/>
            <person name="Kaster A.-K."/>
            <person name="Ovreas L."/>
            <person name="Rohde M."/>
            <person name="Galperin M.Y."/>
            <person name="Jogler C."/>
        </authorList>
    </citation>
    <scope>NUCLEOTIDE SEQUENCE [LARGE SCALE GENOMIC DNA]</scope>
    <source>
        <strain evidence="1 2">Pan153</strain>
    </source>
</reference>
<sequence length="148" mass="17188">MGHSFIDFKGKGLHLSDTHIMWIVRGIIYVRSESKMPFTITTNVDQLLESWSSTDNVFIGPGCYQLEIDKYIQNERDIRSLLLLIDILEDKIKEFGEKVPAEFVNKIANFGTDIFFDQHKSQMLEALHKFKILLTGSNSEFLIEWDNE</sequence>
<evidence type="ECO:0000313" key="1">
    <source>
        <dbReference type="EMBL" id="QDV20513.1"/>
    </source>
</evidence>
<dbReference type="Proteomes" id="UP000320839">
    <property type="component" value="Chromosome"/>
</dbReference>
<name>A0A518FVX8_9PLAN</name>
<proteinExistence type="predicted"/>
<evidence type="ECO:0000313" key="2">
    <source>
        <dbReference type="Proteomes" id="UP000320839"/>
    </source>
</evidence>
<dbReference type="EMBL" id="CP036317">
    <property type="protein sequence ID" value="QDV20513.1"/>
    <property type="molecule type" value="Genomic_DNA"/>
</dbReference>
<gene>
    <name evidence="1" type="ORF">Pan153_51880</name>
</gene>
<protein>
    <submittedName>
        <fullName evidence="1">Uncharacterized protein</fullName>
    </submittedName>
</protein>
<dbReference type="AlphaFoldDB" id="A0A518FVX8"/>